<evidence type="ECO:0000256" key="2">
    <source>
        <dbReference type="SAM" id="Phobius"/>
    </source>
</evidence>
<gene>
    <name evidence="3" type="ORF">KAK06_21510</name>
</gene>
<sequence>MNSTEWLLVLVVGAVAGAVGQLVRAIAGLAGANRTSAGQPAEALDLSRLLVSTLVGATAGAMAALTMNDKLQHAPVPPEVILGLVAAGYAGADFIEGVAGKFGRAGADSPTGPTPPPPPPVMPAPQVPSTGQTTPVSGAVG</sequence>
<keyword evidence="2" id="KW-1133">Transmembrane helix</keyword>
<keyword evidence="4" id="KW-1185">Reference proteome</keyword>
<keyword evidence="2" id="KW-0812">Transmembrane</keyword>
<dbReference type="RefSeq" id="WP_210804211.1">
    <property type="nucleotide sequence ID" value="NZ_JAGQDE010000031.1"/>
</dbReference>
<evidence type="ECO:0000313" key="4">
    <source>
        <dbReference type="Proteomes" id="UP000678374"/>
    </source>
</evidence>
<accession>A0A940YS95</accession>
<dbReference type="Proteomes" id="UP000678374">
    <property type="component" value="Unassembled WGS sequence"/>
</dbReference>
<name>A0A940YS95_9BURK</name>
<evidence type="ECO:0000256" key="1">
    <source>
        <dbReference type="SAM" id="MobiDB-lite"/>
    </source>
</evidence>
<keyword evidence="2" id="KW-0472">Membrane</keyword>
<protein>
    <submittedName>
        <fullName evidence="3">Uncharacterized protein</fullName>
    </submittedName>
</protein>
<feature type="compositionally biased region" description="Polar residues" evidence="1">
    <location>
        <begin position="129"/>
        <end position="141"/>
    </location>
</feature>
<dbReference type="AlphaFoldDB" id="A0A940YS95"/>
<dbReference type="EMBL" id="JAGQDE010000031">
    <property type="protein sequence ID" value="MBQ0961531.1"/>
    <property type="molecule type" value="Genomic_DNA"/>
</dbReference>
<proteinExistence type="predicted"/>
<feature type="transmembrane region" description="Helical" evidence="2">
    <location>
        <begin position="49"/>
        <end position="67"/>
    </location>
</feature>
<evidence type="ECO:0000313" key="3">
    <source>
        <dbReference type="EMBL" id="MBQ0961531.1"/>
    </source>
</evidence>
<comment type="caution">
    <text evidence="3">The sequence shown here is derived from an EMBL/GenBank/DDBJ whole genome shotgun (WGS) entry which is preliminary data.</text>
</comment>
<reference evidence="3" key="1">
    <citation type="submission" date="2021-04" db="EMBL/GenBank/DDBJ databases">
        <title>The genome sequence of Ideonella sp. 4Y11.</title>
        <authorList>
            <person name="Liu Y."/>
        </authorList>
    </citation>
    <scope>NUCLEOTIDE SEQUENCE</scope>
    <source>
        <strain evidence="3">4Y11</strain>
    </source>
</reference>
<feature type="region of interest" description="Disordered" evidence="1">
    <location>
        <begin position="103"/>
        <end position="141"/>
    </location>
</feature>
<organism evidence="3 4">
    <name type="scientific">Ideonella aquatica</name>
    <dbReference type="NCBI Taxonomy" id="2824119"/>
    <lineage>
        <taxon>Bacteria</taxon>
        <taxon>Pseudomonadati</taxon>
        <taxon>Pseudomonadota</taxon>
        <taxon>Betaproteobacteria</taxon>
        <taxon>Burkholderiales</taxon>
        <taxon>Sphaerotilaceae</taxon>
        <taxon>Ideonella</taxon>
    </lineage>
</organism>
<feature type="compositionally biased region" description="Pro residues" evidence="1">
    <location>
        <begin position="112"/>
        <end position="126"/>
    </location>
</feature>